<reference evidence="1 2" key="1">
    <citation type="journal article" date="2023" name="Genes (Basel)">
        <title>Chromosome-Level Genome Assembly and Circadian Gene Repertoire of the Patagonia Blennie Eleginops maclovinus-The Closest Ancestral Proxy of Antarctic Cryonotothenioids.</title>
        <authorList>
            <person name="Cheng C.C."/>
            <person name="Rivera-Colon A.G."/>
            <person name="Minhas B.F."/>
            <person name="Wilson L."/>
            <person name="Rayamajhi N."/>
            <person name="Vargas-Chacoff L."/>
            <person name="Catchen J.M."/>
        </authorList>
    </citation>
    <scope>NUCLEOTIDE SEQUENCE [LARGE SCALE GENOMIC DNA]</scope>
    <source>
        <strain evidence="1">JMC-PN-2008</strain>
    </source>
</reference>
<gene>
    <name evidence="1" type="ORF">PBY51_021877</name>
</gene>
<evidence type="ECO:0000313" key="1">
    <source>
        <dbReference type="EMBL" id="KAK5860396.1"/>
    </source>
</evidence>
<keyword evidence="2" id="KW-1185">Reference proteome</keyword>
<dbReference type="Proteomes" id="UP001346869">
    <property type="component" value="Unassembled WGS sequence"/>
</dbReference>
<protein>
    <submittedName>
        <fullName evidence="1">Uncharacterized protein</fullName>
    </submittedName>
</protein>
<accession>A0AAN8AF30</accession>
<sequence length="134" mass="14603">MFTLWDELPHVDHPKTETNPSVLSPPLLALTIACVDKGFSRAQMWTLPTPRTSLTAGGSLRAQISPSHSSLAHRGRTGVSLLAPLVAVGRCWLRLAAGIWGVEIPLLYFHGSPRIPDICAVNTERERGGERNTE</sequence>
<reference evidence="1 2" key="2">
    <citation type="journal article" date="2023" name="Mol. Biol. Evol.">
        <title>Genomics of Secondarily Temperate Adaptation in the Only Non-Antarctic Icefish.</title>
        <authorList>
            <person name="Rivera-Colon A.G."/>
            <person name="Rayamajhi N."/>
            <person name="Minhas B.F."/>
            <person name="Madrigal G."/>
            <person name="Bilyk K.T."/>
            <person name="Yoon V."/>
            <person name="Hune M."/>
            <person name="Gregory S."/>
            <person name="Cheng C.H.C."/>
            <person name="Catchen J.M."/>
        </authorList>
    </citation>
    <scope>NUCLEOTIDE SEQUENCE [LARGE SCALE GENOMIC DNA]</scope>
    <source>
        <strain evidence="1">JMC-PN-2008</strain>
    </source>
</reference>
<organism evidence="1 2">
    <name type="scientific">Eleginops maclovinus</name>
    <name type="common">Patagonian blennie</name>
    <name type="synonym">Eleginus maclovinus</name>
    <dbReference type="NCBI Taxonomy" id="56733"/>
    <lineage>
        <taxon>Eukaryota</taxon>
        <taxon>Metazoa</taxon>
        <taxon>Chordata</taxon>
        <taxon>Craniata</taxon>
        <taxon>Vertebrata</taxon>
        <taxon>Euteleostomi</taxon>
        <taxon>Actinopterygii</taxon>
        <taxon>Neopterygii</taxon>
        <taxon>Teleostei</taxon>
        <taxon>Neoteleostei</taxon>
        <taxon>Acanthomorphata</taxon>
        <taxon>Eupercaria</taxon>
        <taxon>Perciformes</taxon>
        <taxon>Notothenioidei</taxon>
        <taxon>Eleginopidae</taxon>
        <taxon>Eleginops</taxon>
    </lineage>
</organism>
<dbReference type="AlphaFoldDB" id="A0AAN8AF30"/>
<evidence type="ECO:0000313" key="2">
    <source>
        <dbReference type="Proteomes" id="UP001346869"/>
    </source>
</evidence>
<name>A0AAN8AF30_ELEMC</name>
<comment type="caution">
    <text evidence="1">The sequence shown here is derived from an EMBL/GenBank/DDBJ whole genome shotgun (WGS) entry which is preliminary data.</text>
</comment>
<dbReference type="EMBL" id="JAUZQC010000014">
    <property type="protein sequence ID" value="KAK5860396.1"/>
    <property type="molecule type" value="Genomic_DNA"/>
</dbReference>
<proteinExistence type="predicted"/>